<proteinExistence type="predicted"/>
<dbReference type="EMBL" id="BSXS01000052">
    <property type="protein sequence ID" value="GME70527.1"/>
    <property type="molecule type" value="Genomic_DNA"/>
</dbReference>
<keyword evidence="2" id="KW-1185">Reference proteome</keyword>
<dbReference type="Proteomes" id="UP001165064">
    <property type="component" value="Unassembled WGS sequence"/>
</dbReference>
<gene>
    <name evidence="1" type="ORF">Amon02_000022800</name>
</gene>
<accession>A0ACB5SR99</accession>
<sequence>MLFSGVLQNMYVAKFSSSSYINRFPVLFGRKLYVIDDEILEKVNANGSKRYSHFHAGQFSVDFAIGFDDGDKVAKEQFAKRAKETLPDGFPELHSNARYVEDSEIEKLFGSWFNDKLNGDGPESESSCATESEESLVIVVPGVGGGINEPQVRSLVYHLLQKGKNVAVINCRGCCRTPITTPCMTTDLDTDDLRYHVDSLHLKFPGKPLHLIGISFGGVLTTNYLAEEATAGNGDIITSAVSVFTFIMMNMIKNNKKVLCEHSEYCDEDEILKDYKTFKTGRQVDDKYVCEMAGFSSSTSFELAISPMFKTLKIETPMLILNTLDDPFTSSNYLYFDVQRTHICIWLHVT</sequence>
<evidence type="ECO:0000313" key="1">
    <source>
        <dbReference type="EMBL" id="GME70527.1"/>
    </source>
</evidence>
<protein>
    <submittedName>
        <fullName evidence="1">Unnamed protein product</fullName>
    </submittedName>
</protein>
<name>A0ACB5SR99_AMBMO</name>
<comment type="caution">
    <text evidence="1">The sequence shown here is derived from an EMBL/GenBank/DDBJ whole genome shotgun (WGS) entry which is preliminary data.</text>
</comment>
<evidence type="ECO:0000313" key="2">
    <source>
        <dbReference type="Proteomes" id="UP001165064"/>
    </source>
</evidence>
<reference evidence="1" key="1">
    <citation type="submission" date="2023-04" db="EMBL/GenBank/DDBJ databases">
        <title>Ambrosiozyma monospora NBRC 10751.</title>
        <authorList>
            <person name="Ichikawa N."/>
            <person name="Sato H."/>
            <person name="Tonouchi N."/>
        </authorList>
    </citation>
    <scope>NUCLEOTIDE SEQUENCE</scope>
    <source>
        <strain evidence="1">NBRC 10751</strain>
    </source>
</reference>
<organism evidence="1 2">
    <name type="scientific">Ambrosiozyma monospora</name>
    <name type="common">Yeast</name>
    <name type="synonym">Endomycopsis monosporus</name>
    <dbReference type="NCBI Taxonomy" id="43982"/>
    <lineage>
        <taxon>Eukaryota</taxon>
        <taxon>Fungi</taxon>
        <taxon>Dikarya</taxon>
        <taxon>Ascomycota</taxon>
        <taxon>Saccharomycotina</taxon>
        <taxon>Pichiomycetes</taxon>
        <taxon>Pichiales</taxon>
        <taxon>Pichiaceae</taxon>
        <taxon>Ambrosiozyma</taxon>
    </lineage>
</organism>